<evidence type="ECO:0000313" key="1">
    <source>
        <dbReference type="EMBL" id="KAI4354868.1"/>
    </source>
</evidence>
<organism evidence="1 2">
    <name type="scientific">Bauhinia variegata</name>
    <name type="common">Purple orchid tree</name>
    <name type="synonym">Phanera variegata</name>
    <dbReference type="NCBI Taxonomy" id="167791"/>
    <lineage>
        <taxon>Eukaryota</taxon>
        <taxon>Viridiplantae</taxon>
        <taxon>Streptophyta</taxon>
        <taxon>Embryophyta</taxon>
        <taxon>Tracheophyta</taxon>
        <taxon>Spermatophyta</taxon>
        <taxon>Magnoliopsida</taxon>
        <taxon>eudicotyledons</taxon>
        <taxon>Gunneridae</taxon>
        <taxon>Pentapetalae</taxon>
        <taxon>rosids</taxon>
        <taxon>fabids</taxon>
        <taxon>Fabales</taxon>
        <taxon>Fabaceae</taxon>
        <taxon>Cercidoideae</taxon>
        <taxon>Cercideae</taxon>
        <taxon>Bauhiniinae</taxon>
        <taxon>Bauhinia</taxon>
    </lineage>
</organism>
<accession>A0ACB9Q264</accession>
<dbReference type="EMBL" id="CM039427">
    <property type="protein sequence ID" value="KAI4354868.1"/>
    <property type="molecule type" value="Genomic_DNA"/>
</dbReference>
<protein>
    <submittedName>
        <fullName evidence="1">Uncharacterized protein</fullName>
    </submittedName>
</protein>
<reference evidence="1 2" key="1">
    <citation type="journal article" date="2022" name="DNA Res.">
        <title>Chromosomal-level genome assembly of the orchid tree Bauhinia variegata (Leguminosae; Cercidoideae) supports the allotetraploid origin hypothesis of Bauhinia.</title>
        <authorList>
            <person name="Zhong Y."/>
            <person name="Chen Y."/>
            <person name="Zheng D."/>
            <person name="Pang J."/>
            <person name="Liu Y."/>
            <person name="Luo S."/>
            <person name="Meng S."/>
            <person name="Qian L."/>
            <person name="Wei D."/>
            <person name="Dai S."/>
            <person name="Zhou R."/>
        </authorList>
    </citation>
    <scope>NUCLEOTIDE SEQUENCE [LARGE SCALE GENOMIC DNA]</scope>
    <source>
        <strain evidence="1">BV-YZ2020</strain>
    </source>
</reference>
<comment type="caution">
    <text evidence="1">The sequence shown here is derived from an EMBL/GenBank/DDBJ whole genome shotgun (WGS) entry which is preliminary data.</text>
</comment>
<keyword evidence="2" id="KW-1185">Reference proteome</keyword>
<proteinExistence type="predicted"/>
<name>A0ACB9Q264_BAUVA</name>
<evidence type="ECO:0000313" key="2">
    <source>
        <dbReference type="Proteomes" id="UP000828941"/>
    </source>
</evidence>
<sequence length="957" mass="108269">MVADIVQLRQSGNFDLISSQSASLSSRENVSNLKVSTLEGIMESLEALDLNMIGVCGPGGVGKTFLVKQIAMKAKEKLFDDVVYVTVSKTPDLKRIQQQIAASSGLNILEENLYARAAYLYERLMEKDRVLIILDDLWEMLDLHKIGIPLPKQKEGFKIIMTSRSQQVLKEMGTQKSFTLTTMSENEAWNLFKKEAGLGSTASPELLSIATEVATECARLPLAIVAIASALKDKDLTQWKIALQKLRDSAQTDVTGVLDAISCLEEDVESIFYICGFVMEDNLAKSDLFNYCVGLGLFEDIDKIKDVQNRFDTCISKLEDLQLLQQSNCREFLTMNAFVRDLAISLASQRHFMIRHQEGEKWPDGDKLENCTMIILSDRDVNELPGRLNHRNLRFLQLMKTDSSSKLPDNFFKGVRGLKVSNLHDDFFEEMPALQVLDLTAVKFMVRWIIRLEKLTTLYLDYCVLQHIEDIGKLKNLKVLSLSNSNIKKLPQELGQLTQLQFLDLSYCFQLEEIPRNVFSSLEKLQVLHMLGSFDDWDVNEQQQSKASIFELANLPDLTTLEVIIPDERMLPGPEDTNRLFGSLKQGKVLMGRQLEFRQFFEHETPAALKLWLSSAVTENIKTLLPYVDHLGIGNLEGAKNIVPQLNKEGFPRLKYLFVGQNKIQYIADLSGDSSDIDLFPTLESLVLRSLMNLEKLCSQSFSRLKYITVRNCNKVKSLFSFSLVRGLPHLLQIDLEYCYSMEGIVSDGGNAAIDMLEFPELQNLSLKSLPELVVFRCEEINGNNNLNLDIPVSFFCHKVAFPKLEKLNIKSTEYLKAVWQCSQLVSNRFGKLKEIDIRFCANLEFVFPYEIVSTLVPCLETLTVAHCESLQEIVMTQDNPPSSSKKVDDVEEIVFGKLKLLELDGLTSLTSFCSKPITLRFPSLDQLIISKCPLMRIFSGGYLVMPAVTKPVLAKW</sequence>
<gene>
    <name evidence="1" type="ORF">L6164_003697</name>
</gene>
<dbReference type="Proteomes" id="UP000828941">
    <property type="component" value="Chromosome 2"/>
</dbReference>